<feature type="transmembrane region" description="Helical" evidence="1">
    <location>
        <begin position="134"/>
        <end position="154"/>
    </location>
</feature>
<evidence type="ECO:0000313" key="2">
    <source>
        <dbReference type="EMBL" id="MDC0684468.1"/>
    </source>
</evidence>
<keyword evidence="3" id="KW-1185">Reference proteome</keyword>
<feature type="transmembrane region" description="Helical" evidence="1">
    <location>
        <begin position="50"/>
        <end position="74"/>
    </location>
</feature>
<evidence type="ECO:0000256" key="1">
    <source>
        <dbReference type="SAM" id="Phobius"/>
    </source>
</evidence>
<protein>
    <recommendedName>
        <fullName evidence="4">DUF2269 domain-containing protein</fullName>
    </recommendedName>
</protein>
<dbReference type="EMBL" id="JAQNDK010000005">
    <property type="protein sequence ID" value="MDC0684468.1"/>
    <property type="molecule type" value="Genomic_DNA"/>
</dbReference>
<keyword evidence="1" id="KW-0472">Membrane</keyword>
<reference evidence="2 3" key="1">
    <citation type="submission" date="2023-01" db="EMBL/GenBank/DDBJ databases">
        <title>Minimal conservation of predation-associated metabolite biosynthetic gene clusters underscores biosynthetic potential of Myxococcota including descriptions for ten novel species: Archangium lansinium sp. nov., Myxococcus landrumus sp. nov., Nannocystis bai.</title>
        <authorList>
            <person name="Ahearne A."/>
            <person name="Stevens C."/>
            <person name="Dowd S."/>
        </authorList>
    </citation>
    <scope>NUCLEOTIDE SEQUENCE [LARGE SCALE GENOMIC DNA]</scope>
    <source>
        <strain evidence="2 3">WIWO2</strain>
    </source>
</reference>
<proteinExistence type="predicted"/>
<evidence type="ECO:0000313" key="3">
    <source>
        <dbReference type="Proteomes" id="UP001217485"/>
    </source>
</evidence>
<feature type="transmembrane region" description="Helical" evidence="1">
    <location>
        <begin position="20"/>
        <end position="38"/>
    </location>
</feature>
<feature type="transmembrane region" description="Helical" evidence="1">
    <location>
        <begin position="86"/>
        <end position="105"/>
    </location>
</feature>
<sequence>MMTMTPPLRKLALTAHVTSSVGWLGSVAAFLALAIAGLTCQEAPTVRAAYLAMDLITWLVIVPLSLASLLTGVVQSLGTPWGLLRHYWVVFKLLLTVVATGVLLLHTRPIHYVASVAAETALSGGDLRQVRIQLVADAAAALVTLLVATALSVYKPRGVTRYGRREQRAALVL</sequence>
<accession>A0ABT5CEV5</accession>
<evidence type="ECO:0008006" key="4">
    <source>
        <dbReference type="Google" id="ProtNLM"/>
    </source>
</evidence>
<dbReference type="Proteomes" id="UP001217485">
    <property type="component" value="Unassembled WGS sequence"/>
</dbReference>
<keyword evidence="1" id="KW-0812">Transmembrane</keyword>
<keyword evidence="1" id="KW-1133">Transmembrane helix</keyword>
<name>A0ABT5CEV5_9BACT</name>
<comment type="caution">
    <text evidence="2">The sequence shown here is derived from an EMBL/GenBank/DDBJ whole genome shotgun (WGS) entry which is preliminary data.</text>
</comment>
<organism evidence="2 3">
    <name type="scientific">Sorangium atrum</name>
    <dbReference type="NCBI Taxonomy" id="2995308"/>
    <lineage>
        <taxon>Bacteria</taxon>
        <taxon>Pseudomonadati</taxon>
        <taxon>Myxococcota</taxon>
        <taxon>Polyangia</taxon>
        <taxon>Polyangiales</taxon>
        <taxon>Polyangiaceae</taxon>
        <taxon>Sorangium</taxon>
    </lineage>
</organism>
<gene>
    <name evidence="2" type="ORF">POL72_42505</name>
</gene>